<dbReference type="OrthoDB" id="9804590at2"/>
<evidence type="ECO:0000256" key="2">
    <source>
        <dbReference type="ARBA" id="ARBA00022679"/>
    </source>
</evidence>
<evidence type="ECO:0000256" key="4">
    <source>
        <dbReference type="PROSITE-ProRule" id="PRU01024"/>
    </source>
</evidence>
<dbReference type="SUPFAM" id="SSF53335">
    <property type="entry name" value="S-adenosyl-L-methionine-dependent methyltransferases"/>
    <property type="match status" value="1"/>
</dbReference>
<keyword evidence="2 4" id="KW-0808">Transferase</keyword>
<keyword evidence="3 4" id="KW-0949">S-adenosyl-L-methionine</keyword>
<dbReference type="Gene3D" id="2.40.50.1070">
    <property type="match status" value="1"/>
</dbReference>
<dbReference type="Gene3D" id="3.40.50.150">
    <property type="entry name" value="Vaccinia Virus protein VP39"/>
    <property type="match status" value="1"/>
</dbReference>
<protein>
    <submittedName>
        <fullName evidence="7">Putative RNA methyltransferase CTC_02481</fullName>
        <ecNumber evidence="7">2.1.1.-</ecNumber>
    </submittedName>
</protein>
<dbReference type="NCBIfam" id="TIGR00479">
    <property type="entry name" value="rumA"/>
    <property type="match status" value="1"/>
</dbReference>
<feature type="binding site" evidence="4">
    <location>
        <position position="284"/>
    </location>
    <ligand>
        <name>S-adenosyl-L-methionine</name>
        <dbReference type="ChEBI" id="CHEBI:59789"/>
    </ligand>
</feature>
<gene>
    <name evidence="7" type="ORF">CCDG5_1191</name>
</gene>
<evidence type="ECO:0000313" key="8">
    <source>
        <dbReference type="Proteomes" id="UP000032431"/>
    </source>
</evidence>
<dbReference type="KEGG" id="ccel:CCDG5_1191"/>
<dbReference type="CDD" id="cd02440">
    <property type="entry name" value="AdoMet_MTases"/>
    <property type="match status" value="1"/>
</dbReference>
<accession>A0A078KKT9</accession>
<dbReference type="Pfam" id="PF05958">
    <property type="entry name" value="tRNA_U5-meth_tr"/>
    <property type="match status" value="1"/>
</dbReference>
<keyword evidence="1 4" id="KW-0489">Methyltransferase</keyword>
<reference evidence="8" key="1">
    <citation type="submission" date="2014-07" db="EMBL/GenBank/DDBJ databases">
        <authorList>
            <person name="Wibberg D."/>
        </authorList>
    </citation>
    <scope>NUCLEOTIDE SEQUENCE [LARGE SCALE GENOMIC DNA]</scope>
    <source>
        <strain evidence="8">DG5</strain>
    </source>
</reference>
<dbReference type="PROSITE" id="PS01230">
    <property type="entry name" value="TRMA_1"/>
    <property type="match status" value="1"/>
</dbReference>
<dbReference type="InterPro" id="IPR030390">
    <property type="entry name" value="MeTrfase_TrmA_AS"/>
</dbReference>
<dbReference type="InterPro" id="IPR002792">
    <property type="entry name" value="TRAM_dom"/>
</dbReference>
<evidence type="ECO:0000256" key="1">
    <source>
        <dbReference type="ARBA" id="ARBA00022603"/>
    </source>
</evidence>
<dbReference type="AlphaFoldDB" id="A0A078KKT9"/>
<dbReference type="PANTHER" id="PTHR11061">
    <property type="entry name" value="RNA M5U METHYLTRANSFERASE"/>
    <property type="match status" value="1"/>
</dbReference>
<dbReference type="PROSITE" id="PS51687">
    <property type="entry name" value="SAM_MT_RNA_M5U"/>
    <property type="match status" value="1"/>
</dbReference>
<feature type="binding site" evidence="4">
    <location>
        <position position="382"/>
    </location>
    <ligand>
        <name>S-adenosyl-L-methionine</name>
        <dbReference type="ChEBI" id="CHEBI:59789"/>
    </ligand>
</feature>
<dbReference type="HOGENOM" id="CLU_014689_7_0_9"/>
<proteinExistence type="inferred from homology"/>
<dbReference type="PROSITE" id="PS50926">
    <property type="entry name" value="TRAM"/>
    <property type="match status" value="1"/>
</dbReference>
<feature type="domain" description="TRAM" evidence="6">
    <location>
        <begin position="2"/>
        <end position="60"/>
    </location>
</feature>
<dbReference type="InterPro" id="IPR010280">
    <property type="entry name" value="U5_MeTrfase_fam"/>
</dbReference>
<dbReference type="InterPro" id="IPR012340">
    <property type="entry name" value="NA-bd_OB-fold"/>
</dbReference>
<evidence type="ECO:0000256" key="3">
    <source>
        <dbReference type="ARBA" id="ARBA00022691"/>
    </source>
</evidence>
<dbReference type="EC" id="2.1.1.-" evidence="7"/>
<dbReference type="PANTHER" id="PTHR11061:SF30">
    <property type="entry name" value="TRNA (URACIL(54)-C(5))-METHYLTRANSFERASE"/>
    <property type="match status" value="1"/>
</dbReference>
<evidence type="ECO:0000313" key="7">
    <source>
        <dbReference type="EMBL" id="CDZ24306.1"/>
    </source>
</evidence>
<dbReference type="Proteomes" id="UP000032431">
    <property type="component" value="Chromosome I"/>
</dbReference>
<feature type="binding site" evidence="4">
    <location>
        <position position="334"/>
    </location>
    <ligand>
        <name>S-adenosyl-L-methionine</name>
        <dbReference type="ChEBI" id="CHEBI:59789"/>
    </ligand>
</feature>
<dbReference type="FunFam" id="3.40.50.150:FF:000009">
    <property type="entry name" value="23S rRNA (Uracil(1939)-C(5))-methyltransferase RlmD"/>
    <property type="match status" value="1"/>
</dbReference>
<dbReference type="Gene3D" id="2.40.50.140">
    <property type="entry name" value="Nucleic acid-binding proteins"/>
    <property type="match status" value="1"/>
</dbReference>
<dbReference type="Pfam" id="PF01938">
    <property type="entry name" value="TRAM"/>
    <property type="match status" value="1"/>
</dbReference>
<dbReference type="PATRIC" id="fig|29343.3.peg.1250"/>
<dbReference type="FunFam" id="2.40.50.1070:FF:000003">
    <property type="entry name" value="23S rRNA (Uracil-5-)-methyltransferase RumA"/>
    <property type="match status" value="1"/>
</dbReference>
<dbReference type="SUPFAM" id="SSF50249">
    <property type="entry name" value="Nucleic acid-binding proteins"/>
    <property type="match status" value="1"/>
</dbReference>
<dbReference type="EMBL" id="LM995447">
    <property type="protein sequence ID" value="CDZ24306.1"/>
    <property type="molecule type" value="Genomic_DNA"/>
</dbReference>
<keyword evidence="8" id="KW-1185">Reference proteome</keyword>
<feature type="binding site" evidence="4">
    <location>
        <position position="313"/>
    </location>
    <ligand>
        <name>S-adenosyl-L-methionine</name>
        <dbReference type="ChEBI" id="CHEBI:59789"/>
    </ligand>
</feature>
<dbReference type="GO" id="GO:0070041">
    <property type="term" value="F:rRNA (uridine-C5-)-methyltransferase activity"/>
    <property type="evidence" value="ECO:0007669"/>
    <property type="project" value="TreeGrafter"/>
</dbReference>
<feature type="active site" evidence="5">
    <location>
        <position position="409"/>
    </location>
</feature>
<evidence type="ECO:0000256" key="5">
    <source>
        <dbReference type="PROSITE-ProRule" id="PRU10015"/>
    </source>
</evidence>
<comment type="similarity">
    <text evidence="4">Belongs to the class I-like SAM-binding methyltransferase superfamily. RNA M5U methyltransferase family.</text>
</comment>
<name>A0A078KKT9_9FIRM</name>
<dbReference type="STRING" id="29343.CCDG5_1191"/>
<organism evidence="7 8">
    <name type="scientific">[Clostridium] cellulosi</name>
    <dbReference type="NCBI Taxonomy" id="29343"/>
    <lineage>
        <taxon>Bacteria</taxon>
        <taxon>Bacillati</taxon>
        <taxon>Bacillota</taxon>
        <taxon>Clostridia</taxon>
        <taxon>Eubacteriales</taxon>
        <taxon>Oscillospiraceae</taxon>
        <taxon>Oscillospiraceae incertae sedis</taxon>
    </lineage>
</organism>
<evidence type="ECO:0000259" key="6">
    <source>
        <dbReference type="PROSITE" id="PS50926"/>
    </source>
</evidence>
<sequence length="468" mass="52391">MQLKKNMEIELQITGTTHDGKGVGRYNDFVIFVPHCAEGETVKVHVLSVKKNLAYGKLLEVIVPSPARIESDCPVSEKCGGCVFRHISYEEELRIKYNRVSDTLKKIGGLSITPEQILESPEIYGYRNKAQYPVGYTKDGKITAGFFAAHSHRIVGCLNCQLEPPLFENILKAVIAFMNEYKITAYNEETGEGLIRNIYIRRARATGQTAVCFVINGDSIPHEDKLIETIRSVSPEITGIVLNINKSRTNVILGKTCRTIWGNDRITDILCGVKYEISPQSFYQVNSLQTGRLYSIAKEFADLNKNDTLLDMYCGAGTIGLFMADSVKNLIGVEVVPEAIEDAKRNAQINNISNARFICSDAGEAAKRLLSEGYRPDVVVLDPPRKGCDTLTIDSVVSMSPERIVYVSCDPATLARDLKIFTEKGYIVRRVKPVDMFPRTSHVETVCLMRNKRMLERLKMLGLRYDVI</sequence>
<dbReference type="InterPro" id="IPR029063">
    <property type="entry name" value="SAM-dependent_MTases_sf"/>
</dbReference>
<feature type="active site" description="Nucleophile" evidence="4">
    <location>
        <position position="409"/>
    </location>
</feature>
<dbReference type="GO" id="GO:0070475">
    <property type="term" value="P:rRNA base methylation"/>
    <property type="evidence" value="ECO:0007669"/>
    <property type="project" value="TreeGrafter"/>
</dbReference>